<dbReference type="OrthoDB" id="249703at2759"/>
<proteinExistence type="inferred from homology"/>
<dbReference type="CDD" id="cd03053">
    <property type="entry name" value="GST_N_Phi"/>
    <property type="match status" value="1"/>
</dbReference>
<protein>
    <recommendedName>
        <fullName evidence="1">glutathione transferase</fullName>
        <ecNumber evidence="1">2.5.1.18</ecNumber>
    </recommendedName>
</protein>
<dbReference type="GO" id="GO:0005737">
    <property type="term" value="C:cytoplasm"/>
    <property type="evidence" value="ECO:0007669"/>
    <property type="project" value="TreeGrafter"/>
</dbReference>
<evidence type="ECO:0000259" key="6">
    <source>
        <dbReference type="PROSITE" id="PS50405"/>
    </source>
</evidence>
<sequence>MPLTLHGINISTCSQLVGIILHEKQIPFKLAPIDLLAGQHKSIEHLKRHPFGQVPVLEDDGFFVFESRAISKYLARKYAAQGTPGLVPDFSDLKASAAFDQACSVESLDFEAVILPILVEGLFAKIRNPSHISDQALIDKQAEVLEDKLDGYERILSKQKYLAGDNITVVDLFHLPHGTSLPIAFGKDPLSDEKRPHVAKWWKELQARLSWAAVKDGLEGKERYN</sequence>
<dbReference type="GO" id="GO:0043295">
    <property type="term" value="F:glutathione binding"/>
    <property type="evidence" value="ECO:0007669"/>
    <property type="project" value="TreeGrafter"/>
</dbReference>
<accession>A0A5C3QCB9</accession>
<dbReference type="Gene3D" id="3.40.30.10">
    <property type="entry name" value="Glutaredoxin"/>
    <property type="match status" value="1"/>
</dbReference>
<dbReference type="Pfam" id="PF02798">
    <property type="entry name" value="GST_N"/>
    <property type="match status" value="1"/>
</dbReference>
<reference evidence="7 8" key="1">
    <citation type="journal article" date="2019" name="Nat. Ecol. Evol.">
        <title>Megaphylogeny resolves global patterns of mushroom evolution.</title>
        <authorList>
            <person name="Varga T."/>
            <person name="Krizsan K."/>
            <person name="Foldi C."/>
            <person name="Dima B."/>
            <person name="Sanchez-Garcia M."/>
            <person name="Sanchez-Ramirez S."/>
            <person name="Szollosi G.J."/>
            <person name="Szarkandi J.G."/>
            <person name="Papp V."/>
            <person name="Albert L."/>
            <person name="Andreopoulos W."/>
            <person name="Angelini C."/>
            <person name="Antonin V."/>
            <person name="Barry K.W."/>
            <person name="Bougher N.L."/>
            <person name="Buchanan P."/>
            <person name="Buyck B."/>
            <person name="Bense V."/>
            <person name="Catcheside P."/>
            <person name="Chovatia M."/>
            <person name="Cooper J."/>
            <person name="Damon W."/>
            <person name="Desjardin D."/>
            <person name="Finy P."/>
            <person name="Geml J."/>
            <person name="Haridas S."/>
            <person name="Hughes K."/>
            <person name="Justo A."/>
            <person name="Karasinski D."/>
            <person name="Kautmanova I."/>
            <person name="Kiss B."/>
            <person name="Kocsube S."/>
            <person name="Kotiranta H."/>
            <person name="LaButti K.M."/>
            <person name="Lechner B.E."/>
            <person name="Liimatainen K."/>
            <person name="Lipzen A."/>
            <person name="Lukacs Z."/>
            <person name="Mihaltcheva S."/>
            <person name="Morgado L.N."/>
            <person name="Niskanen T."/>
            <person name="Noordeloos M.E."/>
            <person name="Ohm R.A."/>
            <person name="Ortiz-Santana B."/>
            <person name="Ovrebo C."/>
            <person name="Racz N."/>
            <person name="Riley R."/>
            <person name="Savchenko A."/>
            <person name="Shiryaev A."/>
            <person name="Soop K."/>
            <person name="Spirin V."/>
            <person name="Szebenyi C."/>
            <person name="Tomsovsky M."/>
            <person name="Tulloss R.E."/>
            <person name="Uehling J."/>
            <person name="Grigoriev I.V."/>
            <person name="Vagvolgyi C."/>
            <person name="Papp T."/>
            <person name="Martin F.M."/>
            <person name="Miettinen O."/>
            <person name="Hibbett D.S."/>
            <person name="Nagy L.G."/>
        </authorList>
    </citation>
    <scope>NUCLEOTIDE SEQUENCE [LARGE SCALE GENOMIC DNA]</scope>
    <source>
        <strain evidence="7 8">CBS 309.79</strain>
    </source>
</reference>
<name>A0A5C3QCB9_9AGAR</name>
<dbReference type="SFLD" id="SFLDG00358">
    <property type="entry name" value="Main_(cytGST)"/>
    <property type="match status" value="1"/>
</dbReference>
<gene>
    <name evidence="7" type="ORF">BDV98DRAFT_573447</name>
</gene>
<dbReference type="Proteomes" id="UP000305067">
    <property type="component" value="Unassembled WGS sequence"/>
</dbReference>
<dbReference type="SFLD" id="SFLDG01154">
    <property type="entry name" value="Main.5:_Phi-like"/>
    <property type="match status" value="1"/>
</dbReference>
<dbReference type="FunFam" id="3.40.30.10:FF:000016">
    <property type="entry name" value="Glutathione S-transferase F2"/>
    <property type="match status" value="1"/>
</dbReference>
<dbReference type="InterPro" id="IPR004046">
    <property type="entry name" value="GST_C"/>
</dbReference>
<dbReference type="STRING" id="1884261.A0A5C3QCB9"/>
<dbReference type="SFLD" id="SFLDS00019">
    <property type="entry name" value="Glutathione_Transferase_(cytos"/>
    <property type="match status" value="1"/>
</dbReference>
<dbReference type="PROSITE" id="PS50405">
    <property type="entry name" value="GST_CTER"/>
    <property type="match status" value="1"/>
</dbReference>
<dbReference type="SUPFAM" id="SSF47616">
    <property type="entry name" value="GST C-terminal domain-like"/>
    <property type="match status" value="1"/>
</dbReference>
<dbReference type="EMBL" id="ML178842">
    <property type="protein sequence ID" value="TFK98080.1"/>
    <property type="molecule type" value="Genomic_DNA"/>
</dbReference>
<dbReference type="InterPro" id="IPR010987">
    <property type="entry name" value="Glutathione-S-Trfase_C-like"/>
</dbReference>
<dbReference type="AlphaFoldDB" id="A0A5C3QCB9"/>
<organism evidence="7 8">
    <name type="scientific">Pterulicium gracile</name>
    <dbReference type="NCBI Taxonomy" id="1884261"/>
    <lineage>
        <taxon>Eukaryota</taxon>
        <taxon>Fungi</taxon>
        <taxon>Dikarya</taxon>
        <taxon>Basidiomycota</taxon>
        <taxon>Agaricomycotina</taxon>
        <taxon>Agaricomycetes</taxon>
        <taxon>Agaricomycetidae</taxon>
        <taxon>Agaricales</taxon>
        <taxon>Pleurotineae</taxon>
        <taxon>Pterulaceae</taxon>
        <taxon>Pterulicium</taxon>
    </lineage>
</organism>
<dbReference type="InterPro" id="IPR004045">
    <property type="entry name" value="Glutathione_S-Trfase_N"/>
</dbReference>
<dbReference type="PANTHER" id="PTHR43900:SF3">
    <property type="entry name" value="GLUTATHIONE S-TRANSFERASE RHO"/>
    <property type="match status" value="1"/>
</dbReference>
<dbReference type="PROSITE" id="PS50404">
    <property type="entry name" value="GST_NTER"/>
    <property type="match status" value="1"/>
</dbReference>
<evidence type="ECO:0000256" key="3">
    <source>
        <dbReference type="ARBA" id="ARBA00047960"/>
    </source>
</evidence>
<dbReference type="Gene3D" id="1.20.1050.10">
    <property type="match status" value="1"/>
</dbReference>
<evidence type="ECO:0000313" key="8">
    <source>
        <dbReference type="Proteomes" id="UP000305067"/>
    </source>
</evidence>
<dbReference type="InterPro" id="IPR036249">
    <property type="entry name" value="Thioredoxin-like_sf"/>
</dbReference>
<comment type="similarity">
    <text evidence="4">Belongs to the GST superfamily.</text>
</comment>
<dbReference type="GO" id="GO:0006749">
    <property type="term" value="P:glutathione metabolic process"/>
    <property type="evidence" value="ECO:0007669"/>
    <property type="project" value="TreeGrafter"/>
</dbReference>
<keyword evidence="2" id="KW-0808">Transferase</keyword>
<feature type="domain" description="GST C-terminal" evidence="6">
    <location>
        <begin position="92"/>
        <end position="225"/>
    </location>
</feature>
<dbReference type="InterPro" id="IPR036282">
    <property type="entry name" value="Glutathione-S-Trfase_C_sf"/>
</dbReference>
<dbReference type="PANTHER" id="PTHR43900">
    <property type="entry name" value="GLUTATHIONE S-TRANSFERASE RHO"/>
    <property type="match status" value="1"/>
</dbReference>
<evidence type="ECO:0000259" key="5">
    <source>
        <dbReference type="PROSITE" id="PS50404"/>
    </source>
</evidence>
<comment type="catalytic activity">
    <reaction evidence="3">
        <text>RX + glutathione = an S-substituted glutathione + a halide anion + H(+)</text>
        <dbReference type="Rhea" id="RHEA:16437"/>
        <dbReference type="ChEBI" id="CHEBI:15378"/>
        <dbReference type="ChEBI" id="CHEBI:16042"/>
        <dbReference type="ChEBI" id="CHEBI:17792"/>
        <dbReference type="ChEBI" id="CHEBI:57925"/>
        <dbReference type="ChEBI" id="CHEBI:90779"/>
        <dbReference type="EC" id="2.5.1.18"/>
    </reaction>
</comment>
<feature type="domain" description="GST N-terminal" evidence="5">
    <location>
        <begin position="1"/>
        <end position="82"/>
    </location>
</feature>
<dbReference type="GO" id="GO:0004364">
    <property type="term" value="F:glutathione transferase activity"/>
    <property type="evidence" value="ECO:0007669"/>
    <property type="project" value="UniProtKB-EC"/>
</dbReference>
<dbReference type="InterPro" id="IPR040079">
    <property type="entry name" value="Glutathione_S-Trfase"/>
</dbReference>
<dbReference type="SUPFAM" id="SSF52833">
    <property type="entry name" value="Thioredoxin-like"/>
    <property type="match status" value="1"/>
</dbReference>
<dbReference type="Pfam" id="PF00043">
    <property type="entry name" value="GST_C"/>
    <property type="match status" value="1"/>
</dbReference>
<evidence type="ECO:0000256" key="4">
    <source>
        <dbReference type="RuleBase" id="RU003494"/>
    </source>
</evidence>
<evidence type="ECO:0000256" key="1">
    <source>
        <dbReference type="ARBA" id="ARBA00012452"/>
    </source>
</evidence>
<dbReference type="EC" id="2.5.1.18" evidence="1"/>
<evidence type="ECO:0000313" key="7">
    <source>
        <dbReference type="EMBL" id="TFK98080.1"/>
    </source>
</evidence>
<keyword evidence="8" id="KW-1185">Reference proteome</keyword>
<evidence type="ECO:0000256" key="2">
    <source>
        <dbReference type="ARBA" id="ARBA00022679"/>
    </source>
</evidence>